<evidence type="ECO:0000259" key="5">
    <source>
        <dbReference type="Pfam" id="PF24156"/>
    </source>
</evidence>
<feature type="domain" description="DUF7407" evidence="5">
    <location>
        <begin position="223"/>
        <end position="296"/>
    </location>
</feature>
<evidence type="ECO:0000259" key="3">
    <source>
        <dbReference type="Pfam" id="PF13519"/>
    </source>
</evidence>
<dbReference type="InterPro" id="IPR024163">
    <property type="entry name" value="Aerotolerance_reg_N"/>
</dbReference>
<dbReference type="KEGG" id="srub:C2R22_08035"/>
<dbReference type="InterPro" id="IPR029062">
    <property type="entry name" value="Class_I_gatase-like"/>
</dbReference>
<feature type="domain" description="DUF7408" evidence="6">
    <location>
        <begin position="306"/>
        <end position="480"/>
    </location>
</feature>
<evidence type="ECO:0000313" key="7">
    <source>
        <dbReference type="EMBL" id="AUV81608.1"/>
    </source>
</evidence>
<proteinExistence type="predicted"/>
<dbReference type="OrthoDB" id="341248at2157"/>
<organism evidence="7 8">
    <name type="scientific">Salinigranum rubrum</name>
    <dbReference type="NCBI Taxonomy" id="755307"/>
    <lineage>
        <taxon>Archaea</taxon>
        <taxon>Methanobacteriati</taxon>
        <taxon>Methanobacteriota</taxon>
        <taxon>Stenosarchaea group</taxon>
        <taxon>Halobacteria</taxon>
        <taxon>Halobacteriales</taxon>
        <taxon>Haloferacaceae</taxon>
        <taxon>Salinigranum</taxon>
    </lineage>
</organism>
<dbReference type="Pfam" id="PF24155">
    <property type="entry name" value="DUF7406"/>
    <property type="match status" value="1"/>
</dbReference>
<dbReference type="Pfam" id="PF24156">
    <property type="entry name" value="DUF7407"/>
    <property type="match status" value="1"/>
</dbReference>
<dbReference type="AlphaFoldDB" id="A0A2I8VI53"/>
<dbReference type="Proteomes" id="UP000236584">
    <property type="component" value="Chromosome"/>
</dbReference>
<keyword evidence="8" id="KW-1185">Reference proteome</keyword>
<dbReference type="InterPro" id="IPR055831">
    <property type="entry name" value="DUF7408"/>
</dbReference>
<feature type="domain" description="DUF7406" evidence="4">
    <location>
        <begin position="487"/>
        <end position="538"/>
    </location>
</feature>
<keyword evidence="1" id="KW-0472">Membrane</keyword>
<dbReference type="Pfam" id="PF07584">
    <property type="entry name" value="BatA"/>
    <property type="match status" value="1"/>
</dbReference>
<evidence type="ECO:0000256" key="1">
    <source>
        <dbReference type="SAM" id="Phobius"/>
    </source>
</evidence>
<keyword evidence="1" id="KW-1133">Transmembrane helix</keyword>
<dbReference type="Gene3D" id="3.40.50.880">
    <property type="match status" value="1"/>
</dbReference>
<evidence type="ECO:0000259" key="4">
    <source>
        <dbReference type="Pfam" id="PF24155"/>
    </source>
</evidence>
<dbReference type="GeneID" id="35592031"/>
<dbReference type="EMBL" id="CP026309">
    <property type="protein sequence ID" value="AUV81608.1"/>
    <property type="molecule type" value="Genomic_DNA"/>
</dbReference>
<dbReference type="NCBIfam" id="TIGR02226">
    <property type="entry name" value="two_anch"/>
    <property type="match status" value="1"/>
</dbReference>
<feature type="domain" description="VWFA" evidence="3">
    <location>
        <begin position="95"/>
        <end position="190"/>
    </location>
</feature>
<evidence type="ECO:0000259" key="2">
    <source>
        <dbReference type="Pfam" id="PF07584"/>
    </source>
</evidence>
<evidence type="ECO:0000313" key="8">
    <source>
        <dbReference type="Proteomes" id="UP000236584"/>
    </source>
</evidence>
<dbReference type="PANTHER" id="PTHR37464:SF1">
    <property type="entry name" value="BLL2463 PROTEIN"/>
    <property type="match status" value="1"/>
</dbReference>
<feature type="transmembrane region" description="Helical" evidence="1">
    <location>
        <begin position="63"/>
        <end position="84"/>
    </location>
</feature>
<dbReference type="PANTHER" id="PTHR37464">
    <property type="entry name" value="BLL2463 PROTEIN"/>
    <property type="match status" value="1"/>
</dbReference>
<dbReference type="SUPFAM" id="SSF52317">
    <property type="entry name" value="Class I glutamine amidotransferase-like"/>
    <property type="match status" value="1"/>
</dbReference>
<name>A0A2I8VI53_9EURY</name>
<dbReference type="InterPro" id="IPR055830">
    <property type="entry name" value="DUF7407"/>
</dbReference>
<dbReference type="Pfam" id="PF13519">
    <property type="entry name" value="VWA_2"/>
    <property type="match status" value="1"/>
</dbReference>
<dbReference type="InterPro" id="IPR002035">
    <property type="entry name" value="VWF_A"/>
</dbReference>
<dbReference type="Gene3D" id="3.40.50.410">
    <property type="entry name" value="von Willebrand factor, type A domain"/>
    <property type="match status" value="1"/>
</dbReference>
<sequence>MVLSDVFLTPLGLLALLTVPPLVVLYLIKPEPERVELPTLQFLTEQLGQSASSPILERLLRSLLLLIQVVALVLLATSLATPYVSVSEETTVEETVLVVDGSGSMTTTDGGASRFGQAVAAAREEVTGTTSVVLAADEPRVLARAVPPDEATTALDDLEVTATNGDLRAALSTASAIAGENAQIVVLSDFADESDWPDAVQAARAQGLRVELRQFAGGGADNVGIIGASFTGREVTVSVKNYGDEDVRRALTVGNQRAELSLASGDVATATFTVPAGGARLQMSPGDSFALDDTLYLAAPEDATIDVLLLTNDRNRYLATALSVIPEVELTVDEPPTTVDSSSYDVIVYSNLDPSRLLQGNVEAGRDVLESGGGVAIQAQANLPGRYGDLLLVEPTGTGQSPAIRRTASESLTRDITFSPPETYIAGPLREGRSLVELGDGSPLIATADRGSGRVLYYGYIEESSSFKFNFQYPVFWKRAVFYLAGRDTLPELNRPAGDRLQFESETRIQTPSGVVTQTGVVLDETGYYQVGGRRIGVSLLSEPESDVRATPLEERSDSAGAVVREETRLVPRSVTEFAAGAALLVTLLELAYLRRRGDL</sequence>
<reference evidence="7 8" key="1">
    <citation type="submission" date="2018-01" db="EMBL/GenBank/DDBJ databases">
        <title>Complete genome sequence of Salinigranum rubrum GX10T, an extremely halophilic archaeon isolated from a marine solar saltern.</title>
        <authorList>
            <person name="Han S."/>
        </authorList>
    </citation>
    <scope>NUCLEOTIDE SEQUENCE [LARGE SCALE GENOMIC DNA]</scope>
    <source>
        <strain evidence="7 8">GX10</strain>
    </source>
</reference>
<dbReference type="SUPFAM" id="SSF53300">
    <property type="entry name" value="vWA-like"/>
    <property type="match status" value="1"/>
</dbReference>
<accession>A0A2I8VI53</accession>
<dbReference type="InterPro" id="IPR036465">
    <property type="entry name" value="vWFA_dom_sf"/>
</dbReference>
<feature type="domain" description="Aerotolerance regulator N-terminal" evidence="2">
    <location>
        <begin position="6"/>
        <end position="82"/>
    </location>
</feature>
<evidence type="ECO:0000259" key="6">
    <source>
        <dbReference type="Pfam" id="PF24157"/>
    </source>
</evidence>
<evidence type="ECO:0008006" key="9">
    <source>
        <dbReference type="Google" id="ProtNLM"/>
    </source>
</evidence>
<dbReference type="RefSeq" id="WP_103425296.1">
    <property type="nucleotide sequence ID" value="NZ_CP026309.1"/>
</dbReference>
<keyword evidence="1" id="KW-0812">Transmembrane</keyword>
<dbReference type="InterPro" id="IPR055829">
    <property type="entry name" value="DUF7406"/>
</dbReference>
<dbReference type="InterPro" id="IPR011933">
    <property type="entry name" value="Double_TM_dom"/>
</dbReference>
<dbReference type="Pfam" id="PF24157">
    <property type="entry name" value="DUF7408"/>
    <property type="match status" value="1"/>
</dbReference>
<protein>
    <recommendedName>
        <fullName evidence="9">Aerotolerance regulator N-terminal domain-containing protein</fullName>
    </recommendedName>
</protein>
<feature type="transmembrane region" description="Helical" evidence="1">
    <location>
        <begin position="6"/>
        <end position="28"/>
    </location>
</feature>
<gene>
    <name evidence="7" type="ORF">C2R22_08035</name>
</gene>